<dbReference type="STRING" id="1192759.GCA_000277525_01016"/>
<sequence>MMRQGYLKRVRARLAKDMARVIAAGLVASLSGQALAQAGGDAASAQQQQPLRTQADGSWRYYPNIPKAPKGAPNVLLVLTDDVGFGASSTFGGPIPTPNFDMLARNGLKYTQFHTTAMCSPTRASLLTGRNHHAVGSGSISNVSVDEPGYTSVIPDSAATLGQVLKNNGYDTAWFGKNHNTPDWELGPMGPFTHWPSGMGFDYFYGFNAAGTDQANPPLLENHIGVRRDPNDPDYIFEKDMADHLLAWMSAQNGSNPDKPFFAYYAPGAMHGPQQAPKEWIDKFKGKFDMGWDVVREQILARQKKMGVVAPDTKLAPPLPGVPAWSSLSSDQKRLYARMMEVAAAQLAYTDDQFGRIIARLKDTGQLDNTLIIFIQGDNGAALHNLRGTNNVYSLFAGIEPSDEDMLKDIDRLGSEHVLSNYPVGWGYATNTPFPWGKTVASKLGGLRDGMVISWPKGIADKGGVRTQFSHVIDIAPTIYEAIGIAPPEKVDGVVQQPIDGVALNYTFKDAKAPTRHREQYFEMLGSRAYYKDGWLAGTDVNWKPWGPNKTNPYKATWQLYNLNNDYSQTVDVSAKYPEKLAELRADFDKAAAKFNIYPLSADFFERINSKFRPPAIEANVAHVYYPSDIRYPAAAFPELTPGWEAVAKVTVQGMENGPILNQGGVPSGYALSLENGVPVFTYNPSGRAQERRTVKGGGALAPGTHEISVAFVPADKGFTLTMKVDGKVTQTAPVDRIIRILAGEAIIGRPALDDRTGPRTCGCEIEKVTVGTAKPS</sequence>
<evidence type="ECO:0000313" key="8">
    <source>
        <dbReference type="Proteomes" id="UP000290975"/>
    </source>
</evidence>
<keyword evidence="8" id="KW-1185">Reference proteome</keyword>
<dbReference type="Gene3D" id="3.40.720.10">
    <property type="entry name" value="Alkaline Phosphatase, subunit A"/>
    <property type="match status" value="1"/>
</dbReference>
<evidence type="ECO:0000259" key="6">
    <source>
        <dbReference type="Pfam" id="PF00884"/>
    </source>
</evidence>
<reference evidence="7 8" key="1">
    <citation type="submission" date="2014-12" db="EMBL/GenBank/DDBJ databases">
        <title>Whole genome sequencing of Sphingobium xenophagum OW59.</title>
        <authorList>
            <person name="Ohta Y."/>
            <person name="Nishi S."/>
            <person name="Hatada Y."/>
        </authorList>
    </citation>
    <scope>NUCLEOTIDE SEQUENCE [LARGE SCALE GENOMIC DNA]</scope>
    <source>
        <strain evidence="7 8">OW59</strain>
    </source>
</reference>
<dbReference type="GO" id="GO:0016787">
    <property type="term" value="F:hydrolase activity"/>
    <property type="evidence" value="ECO:0007669"/>
    <property type="project" value="UniProtKB-KW"/>
</dbReference>
<dbReference type="Gene3D" id="3.30.1120.10">
    <property type="match status" value="1"/>
</dbReference>
<feature type="signal peptide" evidence="5">
    <location>
        <begin position="1"/>
        <end position="36"/>
    </location>
</feature>
<dbReference type="PANTHER" id="PTHR42693">
    <property type="entry name" value="ARYLSULFATASE FAMILY MEMBER"/>
    <property type="match status" value="1"/>
</dbReference>
<dbReference type="SUPFAM" id="SSF53649">
    <property type="entry name" value="Alkaline phosphatase-like"/>
    <property type="match status" value="1"/>
</dbReference>
<dbReference type="InterPro" id="IPR000917">
    <property type="entry name" value="Sulfatase_N"/>
</dbReference>
<dbReference type="AlphaFoldDB" id="A0A401J6K4"/>
<dbReference type="Proteomes" id="UP000290975">
    <property type="component" value="Unassembled WGS sequence"/>
</dbReference>
<dbReference type="CDD" id="cd16025">
    <property type="entry name" value="PAS_like"/>
    <property type="match status" value="1"/>
</dbReference>
<keyword evidence="4" id="KW-0106">Calcium</keyword>
<evidence type="ECO:0000256" key="3">
    <source>
        <dbReference type="ARBA" id="ARBA00022801"/>
    </source>
</evidence>
<feature type="domain" description="Sulfatase N-terminal" evidence="6">
    <location>
        <begin position="73"/>
        <end position="485"/>
    </location>
</feature>
<dbReference type="InterPro" id="IPR050738">
    <property type="entry name" value="Sulfatase"/>
</dbReference>
<keyword evidence="5" id="KW-0732">Signal</keyword>
<evidence type="ECO:0000313" key="7">
    <source>
        <dbReference type="EMBL" id="GBH32279.1"/>
    </source>
</evidence>
<dbReference type="PANTHER" id="PTHR42693:SF43">
    <property type="entry name" value="BLL2667 PROTEIN"/>
    <property type="match status" value="1"/>
</dbReference>
<organism evidence="7 8">
    <name type="scientific">Sphingobium xenophagum</name>
    <dbReference type="NCBI Taxonomy" id="121428"/>
    <lineage>
        <taxon>Bacteria</taxon>
        <taxon>Pseudomonadati</taxon>
        <taxon>Pseudomonadota</taxon>
        <taxon>Alphaproteobacteria</taxon>
        <taxon>Sphingomonadales</taxon>
        <taxon>Sphingomonadaceae</taxon>
        <taxon>Sphingobium</taxon>
    </lineage>
</organism>
<evidence type="ECO:0000256" key="4">
    <source>
        <dbReference type="ARBA" id="ARBA00022837"/>
    </source>
</evidence>
<dbReference type="PROSITE" id="PS00523">
    <property type="entry name" value="SULFATASE_1"/>
    <property type="match status" value="1"/>
</dbReference>
<proteinExistence type="inferred from homology"/>
<dbReference type="InterPro" id="IPR024607">
    <property type="entry name" value="Sulfatase_CS"/>
</dbReference>
<dbReference type="InterPro" id="IPR017850">
    <property type="entry name" value="Alkaline_phosphatase_core_sf"/>
</dbReference>
<dbReference type="RefSeq" id="WP_130754257.1">
    <property type="nucleotide sequence ID" value="NZ_BBQY01000035.1"/>
</dbReference>
<gene>
    <name evidence="7" type="ORF">MBESOW_P3511</name>
</gene>
<comment type="caution">
    <text evidence="7">The sequence shown here is derived from an EMBL/GenBank/DDBJ whole genome shotgun (WGS) entry which is preliminary data.</text>
</comment>
<keyword evidence="2" id="KW-0479">Metal-binding</keyword>
<name>A0A401J6K4_SPHXE</name>
<comment type="similarity">
    <text evidence="1">Belongs to the sulfatase family.</text>
</comment>
<dbReference type="EMBL" id="BBQY01000035">
    <property type="protein sequence ID" value="GBH32279.1"/>
    <property type="molecule type" value="Genomic_DNA"/>
</dbReference>
<feature type="chain" id="PRO_5019151466" evidence="5">
    <location>
        <begin position="37"/>
        <end position="777"/>
    </location>
</feature>
<keyword evidence="3" id="KW-0378">Hydrolase</keyword>
<evidence type="ECO:0000256" key="5">
    <source>
        <dbReference type="SAM" id="SignalP"/>
    </source>
</evidence>
<evidence type="ECO:0000256" key="2">
    <source>
        <dbReference type="ARBA" id="ARBA00022723"/>
    </source>
</evidence>
<accession>A0A401J6K4</accession>
<dbReference type="GO" id="GO:0046872">
    <property type="term" value="F:metal ion binding"/>
    <property type="evidence" value="ECO:0007669"/>
    <property type="project" value="UniProtKB-KW"/>
</dbReference>
<dbReference type="Pfam" id="PF00884">
    <property type="entry name" value="Sulfatase"/>
    <property type="match status" value="1"/>
</dbReference>
<protein>
    <submittedName>
        <fullName evidence="7">Arylsulfatase</fullName>
    </submittedName>
</protein>
<evidence type="ECO:0000256" key="1">
    <source>
        <dbReference type="ARBA" id="ARBA00008779"/>
    </source>
</evidence>